<evidence type="ECO:0000256" key="1">
    <source>
        <dbReference type="ARBA" id="ARBA00002777"/>
    </source>
</evidence>
<feature type="domain" description="Cobalamin-independent methionine synthase MetE N-terminal" evidence="15">
    <location>
        <begin position="5"/>
        <end position="332"/>
    </location>
</feature>
<feature type="binding site" evidence="12">
    <location>
        <position position="749"/>
    </location>
    <ligand>
        <name>Zn(2+)</name>
        <dbReference type="ChEBI" id="CHEBI:29105"/>
        <label>1</label>
        <note>catalytic</note>
    </ligand>
</feature>
<comment type="cofactor">
    <cofactor evidence="10">
        <name>Zn(2+)</name>
        <dbReference type="ChEBI" id="CHEBI:29105"/>
    </cofactor>
    <text evidence="10">Binds 1 zinc ion per subunit.</text>
</comment>
<dbReference type="PANTHER" id="PTHR30519">
    <property type="entry name" value="5-METHYLTETRAHYDROPTEROYLTRIGLUTAMATE--HOMOCYSTEINE METHYLTRANSFERASE"/>
    <property type="match status" value="1"/>
</dbReference>
<feature type="binding site" evidence="12">
    <location>
        <position position="666"/>
    </location>
    <ligand>
        <name>Zn(2+)</name>
        <dbReference type="ChEBI" id="CHEBI:29105"/>
        <label>1</label>
        <note>catalytic</note>
    </ligand>
</feature>
<dbReference type="NCBIfam" id="TIGR01371">
    <property type="entry name" value="met_syn_B12ind"/>
    <property type="match status" value="1"/>
</dbReference>
<organism evidence="16 17">
    <name type="scientific">Luteolibacter pohnpeiensis</name>
    <dbReference type="NCBI Taxonomy" id="454153"/>
    <lineage>
        <taxon>Bacteria</taxon>
        <taxon>Pseudomonadati</taxon>
        <taxon>Verrucomicrobiota</taxon>
        <taxon>Verrucomicrobiia</taxon>
        <taxon>Verrucomicrobiales</taxon>
        <taxon>Verrucomicrobiaceae</taxon>
        <taxon>Luteolibacter</taxon>
    </lineage>
</organism>
<keyword evidence="6 10" id="KW-0808">Transferase</keyword>
<dbReference type="Proteomes" id="UP000603141">
    <property type="component" value="Unassembled WGS sequence"/>
</dbReference>
<dbReference type="GO" id="GO:0008270">
    <property type="term" value="F:zinc ion binding"/>
    <property type="evidence" value="ECO:0007669"/>
    <property type="project" value="InterPro"/>
</dbReference>
<keyword evidence="4 10" id="KW-0489">Methyltransferase</keyword>
<dbReference type="CDD" id="cd03311">
    <property type="entry name" value="CIMS_C_terminal_like"/>
    <property type="match status" value="1"/>
</dbReference>
<evidence type="ECO:0000256" key="9">
    <source>
        <dbReference type="ARBA" id="ARBA00023167"/>
    </source>
</evidence>
<comment type="function">
    <text evidence="1 10">Catalyzes the transfer of a methyl group from 5-methyltetrahydrofolate to homocysteine resulting in methionine formation.</text>
</comment>
<comment type="caution">
    <text evidence="16">The sequence shown here is derived from an EMBL/GenBank/DDBJ whole genome shotgun (WGS) entry which is preliminary data.</text>
</comment>
<dbReference type="Pfam" id="PF01717">
    <property type="entry name" value="Meth_synt_2"/>
    <property type="match status" value="1"/>
</dbReference>
<gene>
    <name evidence="10 16" type="primary">metE</name>
    <name evidence="16" type="ORF">JIN85_00950</name>
</gene>
<evidence type="ECO:0000256" key="2">
    <source>
        <dbReference type="ARBA" id="ARBA00004681"/>
    </source>
</evidence>
<evidence type="ECO:0000256" key="4">
    <source>
        <dbReference type="ARBA" id="ARBA00022603"/>
    </source>
</evidence>
<feature type="domain" description="Cobalamin-independent methionine synthase MetE C-terminal/archaeal" evidence="14">
    <location>
        <begin position="450"/>
        <end position="771"/>
    </location>
</feature>
<feature type="binding site" evidence="10 11">
    <location>
        <position position="507"/>
    </location>
    <ligand>
        <name>L-methionine</name>
        <dbReference type="ChEBI" id="CHEBI:57844"/>
    </ligand>
</feature>
<reference evidence="16" key="1">
    <citation type="submission" date="2021-01" db="EMBL/GenBank/DDBJ databases">
        <title>Modified the classification status of verrucomicrobia.</title>
        <authorList>
            <person name="Feng X."/>
        </authorList>
    </citation>
    <scope>NUCLEOTIDE SEQUENCE</scope>
    <source>
        <strain evidence="16">KCTC 22041</strain>
    </source>
</reference>
<feature type="active site" description="Proton donor" evidence="10 13">
    <location>
        <position position="717"/>
    </location>
</feature>
<feature type="binding site" evidence="10">
    <location>
        <position position="507"/>
    </location>
    <ligand>
        <name>L-homocysteine</name>
        <dbReference type="ChEBI" id="CHEBI:58199"/>
    </ligand>
</feature>
<protein>
    <recommendedName>
        <fullName evidence="10">5-methyltetrahydropteroyltriglutamate--homocysteine methyltransferase</fullName>
        <ecNumber evidence="10">2.1.1.14</ecNumber>
    </recommendedName>
    <alternativeName>
        <fullName evidence="10">Cobalamin-independent methionine synthase</fullName>
    </alternativeName>
    <alternativeName>
        <fullName evidence="10">Methionine synthase, vitamin-B12 independent isozyme</fullName>
    </alternativeName>
</protein>
<dbReference type="FunFam" id="3.20.20.210:FF:000003">
    <property type="entry name" value="5-methyltetrahydropteroyltriglutamate--homocysteine methyltransferase"/>
    <property type="match status" value="1"/>
</dbReference>
<evidence type="ECO:0000256" key="12">
    <source>
        <dbReference type="PIRSR" id="PIRSR000382-2"/>
    </source>
</evidence>
<dbReference type="EMBL" id="JAENIJ010000001">
    <property type="protein sequence ID" value="MBK1880959.1"/>
    <property type="molecule type" value="Genomic_DNA"/>
</dbReference>
<feature type="binding site" evidence="10 11">
    <location>
        <position position="622"/>
    </location>
    <ligand>
        <name>L-methionine</name>
        <dbReference type="ChEBI" id="CHEBI:57844"/>
    </ligand>
</feature>
<dbReference type="RefSeq" id="WP_200266663.1">
    <property type="nucleotide sequence ID" value="NZ_JAENIJ010000001.1"/>
</dbReference>
<proteinExistence type="inferred from homology"/>
<feature type="binding site" evidence="10 11">
    <location>
        <begin position="454"/>
        <end position="456"/>
    </location>
    <ligand>
        <name>L-homocysteine</name>
        <dbReference type="ChEBI" id="CHEBI:58199"/>
    </ligand>
</feature>
<feature type="binding site" evidence="11">
    <location>
        <position position="135"/>
    </location>
    <ligand>
        <name>5-methyltetrahydropteroyltri-L-glutamate</name>
        <dbReference type="ChEBI" id="CHEBI:58207"/>
    </ligand>
</feature>
<dbReference type="PIRSF" id="PIRSF000382">
    <property type="entry name" value="MeTrfase_B12_ind"/>
    <property type="match status" value="1"/>
</dbReference>
<feature type="binding site" evidence="10 11">
    <location>
        <position position="584"/>
    </location>
    <ligand>
        <name>5-methyltetrahydropteroyltri-L-glutamate</name>
        <dbReference type="ChEBI" id="CHEBI:58207"/>
    </ligand>
</feature>
<keyword evidence="9 10" id="KW-0486">Methionine biosynthesis</keyword>
<dbReference type="Gene3D" id="3.20.20.210">
    <property type="match status" value="2"/>
</dbReference>
<evidence type="ECO:0000256" key="11">
    <source>
        <dbReference type="PIRSR" id="PIRSR000382-1"/>
    </source>
</evidence>
<feature type="binding site" evidence="10">
    <location>
        <position position="628"/>
    </location>
    <ligand>
        <name>5-methyltetrahydropteroyltri-L-glutamate</name>
        <dbReference type="ChEBI" id="CHEBI:58207"/>
    </ligand>
</feature>
<evidence type="ECO:0000256" key="6">
    <source>
        <dbReference type="ARBA" id="ARBA00022679"/>
    </source>
</evidence>
<dbReference type="CDD" id="cd03312">
    <property type="entry name" value="CIMS_N_terminal_like"/>
    <property type="match status" value="1"/>
</dbReference>
<feature type="binding site" evidence="10">
    <location>
        <position position="749"/>
    </location>
    <ligand>
        <name>Zn(2+)</name>
        <dbReference type="ChEBI" id="CHEBI:29105"/>
        <note>catalytic</note>
    </ligand>
</feature>
<evidence type="ECO:0000256" key="13">
    <source>
        <dbReference type="PIRSR" id="PIRSR000382-3"/>
    </source>
</evidence>
<dbReference type="InterPro" id="IPR006276">
    <property type="entry name" value="Cobalamin-indep_Met_synthase"/>
</dbReference>
<dbReference type="GO" id="GO:0003871">
    <property type="term" value="F:5-methyltetrahydropteroyltriglutamate-homocysteine S-methyltransferase activity"/>
    <property type="evidence" value="ECO:0007669"/>
    <property type="project" value="UniProtKB-UniRule"/>
</dbReference>
<dbReference type="InterPro" id="IPR013215">
    <property type="entry name" value="Cbl-indep_Met_Synth_N"/>
</dbReference>
<feature type="binding site" evidence="12">
    <location>
        <position position="664"/>
    </location>
    <ligand>
        <name>Zn(2+)</name>
        <dbReference type="ChEBI" id="CHEBI:29105"/>
        <label>1</label>
        <note>catalytic</note>
    </ligand>
</feature>
<dbReference type="SUPFAM" id="SSF51726">
    <property type="entry name" value="UROD/MetE-like"/>
    <property type="match status" value="2"/>
</dbReference>
<keyword evidence="5 10" id="KW-0028">Amino-acid biosynthesis</keyword>
<feature type="binding site" evidence="10 11">
    <location>
        <begin position="538"/>
        <end position="539"/>
    </location>
    <ligand>
        <name>5-methyltetrahydropteroyltri-L-glutamate</name>
        <dbReference type="ChEBI" id="CHEBI:58207"/>
    </ligand>
</feature>
<feature type="binding site" evidence="10">
    <location>
        <position position="666"/>
    </location>
    <ligand>
        <name>Zn(2+)</name>
        <dbReference type="ChEBI" id="CHEBI:29105"/>
        <note>catalytic</note>
    </ligand>
</feature>
<evidence type="ECO:0000256" key="3">
    <source>
        <dbReference type="ARBA" id="ARBA00009553"/>
    </source>
</evidence>
<keyword evidence="8 10" id="KW-0862">Zinc</keyword>
<dbReference type="Pfam" id="PF08267">
    <property type="entry name" value="Meth_synt_1"/>
    <property type="match status" value="1"/>
</dbReference>
<feature type="binding site" evidence="10">
    <location>
        <position position="688"/>
    </location>
    <ligand>
        <name>Zn(2+)</name>
        <dbReference type="ChEBI" id="CHEBI:29105"/>
        <note>catalytic</note>
    </ligand>
</feature>
<dbReference type="FunFam" id="3.20.20.210:FF:000002">
    <property type="entry name" value="5-methyltetrahydropteroyltriglutamate--homocysteine methyltransferase"/>
    <property type="match status" value="1"/>
</dbReference>
<dbReference type="EC" id="2.1.1.14" evidence="10"/>
<dbReference type="GO" id="GO:0032259">
    <property type="term" value="P:methylation"/>
    <property type="evidence" value="ECO:0007669"/>
    <property type="project" value="UniProtKB-KW"/>
</dbReference>
<comment type="pathway">
    <text evidence="2 10">Amino-acid biosynthesis; L-methionine biosynthesis via de novo pathway; L-methionine from L-homocysteine (MetE route): step 1/1.</text>
</comment>
<feature type="binding site" evidence="10">
    <location>
        <position position="664"/>
    </location>
    <ligand>
        <name>Zn(2+)</name>
        <dbReference type="ChEBI" id="CHEBI:29105"/>
        <note>catalytic</note>
    </ligand>
</feature>
<evidence type="ECO:0000313" key="16">
    <source>
        <dbReference type="EMBL" id="MBK1880959.1"/>
    </source>
</evidence>
<evidence type="ECO:0000259" key="15">
    <source>
        <dbReference type="Pfam" id="PF08267"/>
    </source>
</evidence>
<feature type="binding site" evidence="10">
    <location>
        <position position="130"/>
    </location>
    <ligand>
        <name>5-methyltetrahydropteroyltri-L-glutamate</name>
        <dbReference type="ChEBI" id="CHEBI:58207"/>
    </ligand>
</feature>
<dbReference type="InterPro" id="IPR002629">
    <property type="entry name" value="Met_Synth_C/arc"/>
</dbReference>
<comment type="catalytic activity">
    <reaction evidence="10">
        <text>5-methyltetrahydropteroyltri-L-glutamate + L-homocysteine = tetrahydropteroyltri-L-glutamate + L-methionine</text>
        <dbReference type="Rhea" id="RHEA:21196"/>
        <dbReference type="ChEBI" id="CHEBI:57844"/>
        <dbReference type="ChEBI" id="CHEBI:58140"/>
        <dbReference type="ChEBI" id="CHEBI:58199"/>
        <dbReference type="ChEBI" id="CHEBI:58207"/>
        <dbReference type="EC" id="2.1.1.14"/>
    </reaction>
</comment>
<accession>A0A934S7U7</accession>
<feature type="binding site" evidence="11">
    <location>
        <position position="20"/>
    </location>
    <ligand>
        <name>5-methyltetrahydropteroyltri-L-glutamate</name>
        <dbReference type="ChEBI" id="CHEBI:58207"/>
    </ligand>
</feature>
<evidence type="ECO:0000256" key="10">
    <source>
        <dbReference type="HAMAP-Rule" id="MF_00172"/>
    </source>
</evidence>
<comment type="cofactor">
    <cofactor evidence="12">
        <name>Zn(2+)</name>
        <dbReference type="ChEBI" id="CHEBI:29105"/>
    </cofactor>
    <text evidence="12">Binds 2 Zn(2+) ions per subunit.</text>
</comment>
<evidence type="ECO:0000256" key="5">
    <source>
        <dbReference type="ARBA" id="ARBA00022605"/>
    </source>
</evidence>
<keyword evidence="7 10" id="KW-0479">Metal-binding</keyword>
<feature type="binding site" evidence="10">
    <location>
        <begin position="17"/>
        <end position="20"/>
    </location>
    <ligand>
        <name>5-methyltetrahydropteroyltri-L-glutamate</name>
        <dbReference type="ChEBI" id="CHEBI:58207"/>
    </ligand>
</feature>
<keyword evidence="10" id="KW-0677">Repeat</keyword>
<comment type="similarity">
    <text evidence="3 10">Belongs to the vitamin-B12 independent methionine synthase family.</text>
</comment>
<feature type="binding site" evidence="10 11">
    <location>
        <begin position="454"/>
        <end position="456"/>
    </location>
    <ligand>
        <name>L-methionine</name>
        <dbReference type="ChEBI" id="CHEBI:57844"/>
    </ligand>
</feature>
<keyword evidence="17" id="KW-1185">Reference proteome</keyword>
<sequence>MKTRTHLLGYPRIGEQRELKKATELYWKGKLSRAGLEAVGRNLREQNWKKQIAAGIDLVPCNDFSFYDQILDATCLFGNVPERFAWDGKAADLDTRFRIARGTHHLSTTSDHANECKNCHIATYASEMTKWFDTNYHYIVPEFKSTTEFKLSDTKIFNEYHEVKALGFDAKPTLIGPLSYLKLGKVTGGTSSNFDRMELLDRLIPVYEEILSRLGNEGASWIQLDEPILALDLTDKERTHYQRTYERLSQVSNSPKILVATYFGGLRQNLKAALDSPVAGLHFDAVRGRNELSELLAKFPSNKILSLGIVDGRNIWKNDFEDSLGILKQATSAVGEDRLWIAPSCSLLHSPVTLRNEPDLDGEIKDWLAFADEKMIEVDTLRNLLTGESDLNVLQANQESRERRNTSTKIRDLGVQARLKAITPGDSIRTSPFANRQSLQHEKLKLPLYPTTTIGSFPQTKDIRSARAKWKKGIMSNAEYDAFLKKETEHCVQFQNRIGIDMPVHGEFERNDMVEYFGEQLEGFLFTENGWVQSYGSRCVKPPIIYGDVSRPNPMTIYWSKFAQTLTQRPMKGMLTGPVTILQWSFARNDQPRDVTARQIALAIRDEVIDLEKIGIAAIQIDEPAFREGLPLREEDWPTYLAWAVDAFRLCSSGVRDDTQIHTHMCYSEFNDIIEAIAAMDADVITIETSRSNMELLDAFVDFDYPNEIGPGVYDIHSPRVPTTEEMEKLMEKAEAVLQRRNLWVNPDCGLKTRSWEEVEPSLINMVDAARNLREKATKPELCERA</sequence>
<feature type="binding site" evidence="12">
    <location>
        <position position="688"/>
    </location>
    <ligand>
        <name>Zn(2+)</name>
        <dbReference type="ChEBI" id="CHEBI:29105"/>
        <label>1</label>
        <note>catalytic</note>
    </ligand>
</feature>
<evidence type="ECO:0000313" key="17">
    <source>
        <dbReference type="Proteomes" id="UP000603141"/>
    </source>
</evidence>
<name>A0A934S7U7_9BACT</name>
<evidence type="ECO:0000256" key="8">
    <source>
        <dbReference type="ARBA" id="ARBA00022833"/>
    </source>
</evidence>
<dbReference type="HAMAP" id="MF_00172">
    <property type="entry name" value="Meth_synth"/>
    <property type="match status" value="1"/>
</dbReference>
<dbReference type="NCBIfam" id="NF003556">
    <property type="entry name" value="PRK05222.1"/>
    <property type="match status" value="1"/>
</dbReference>
<dbReference type="GO" id="GO:0071265">
    <property type="term" value="P:L-methionine biosynthetic process"/>
    <property type="evidence" value="ECO:0007669"/>
    <property type="project" value="UniProtKB-ARBA"/>
</dbReference>
<evidence type="ECO:0000256" key="7">
    <source>
        <dbReference type="ARBA" id="ARBA00022723"/>
    </source>
</evidence>
<dbReference type="AlphaFoldDB" id="A0A934S7U7"/>
<dbReference type="InterPro" id="IPR038071">
    <property type="entry name" value="UROD/MetE-like_sf"/>
</dbReference>
<feature type="binding site" evidence="10 11">
    <location>
        <position position="622"/>
    </location>
    <ligand>
        <name>L-homocysteine</name>
        <dbReference type="ChEBI" id="CHEBI:58199"/>
    </ligand>
</feature>
<evidence type="ECO:0000259" key="14">
    <source>
        <dbReference type="Pfam" id="PF01717"/>
    </source>
</evidence>